<evidence type="ECO:0000313" key="9">
    <source>
        <dbReference type="Proteomes" id="UP001169242"/>
    </source>
</evidence>
<protein>
    <submittedName>
        <fullName evidence="8">Type II secretion system protein</fullName>
    </submittedName>
</protein>
<dbReference type="PANTHER" id="PTHR30093:SF44">
    <property type="entry name" value="TYPE II SECRETION SYSTEM CORE PROTEIN G"/>
    <property type="match status" value="1"/>
</dbReference>
<dbReference type="EMBL" id="JAQIFT010000068">
    <property type="protein sequence ID" value="MDA3733791.1"/>
    <property type="molecule type" value="Genomic_DNA"/>
</dbReference>
<comment type="subcellular location">
    <subcellularLocation>
        <location evidence="1">Membrane</location>
        <topology evidence="1">Single-pass membrane protein</topology>
    </subcellularLocation>
</comment>
<dbReference type="Pfam" id="PF07963">
    <property type="entry name" value="N_methyl"/>
    <property type="match status" value="1"/>
</dbReference>
<dbReference type="InterPro" id="IPR012902">
    <property type="entry name" value="N_methyl_site"/>
</dbReference>
<reference evidence="8" key="1">
    <citation type="journal article" date="2023" name="Int. J. Syst. Evol. Microbiol.">
        <title>&lt;i&gt;Holtiella tumoricola&lt;/i&gt; gen. nov. sp. nov., isolated from a human clinical sample.</title>
        <authorList>
            <person name="Allen-Vercoe E."/>
            <person name="Daigneault M.C."/>
            <person name="Vancuren S.J."/>
            <person name="Cochrane K."/>
            <person name="O'Neal L.L."/>
            <person name="Sankaranarayanan K."/>
            <person name="Lawson P.A."/>
        </authorList>
    </citation>
    <scope>NUCLEOTIDE SEQUENCE</scope>
    <source>
        <strain evidence="8">CC70A</strain>
    </source>
</reference>
<keyword evidence="2" id="KW-0488">Methylation</keyword>
<dbReference type="SUPFAM" id="SSF54523">
    <property type="entry name" value="Pili subunits"/>
    <property type="match status" value="1"/>
</dbReference>
<dbReference type="PANTHER" id="PTHR30093">
    <property type="entry name" value="GENERAL SECRETION PATHWAY PROTEIN G"/>
    <property type="match status" value="1"/>
</dbReference>
<name>A0AA42DRL5_9FIRM</name>
<evidence type="ECO:0000256" key="2">
    <source>
        <dbReference type="ARBA" id="ARBA00022481"/>
    </source>
</evidence>
<keyword evidence="5 7" id="KW-0472">Membrane</keyword>
<gene>
    <name evidence="8" type="ORF">PBV87_20165</name>
</gene>
<feature type="region of interest" description="Disordered" evidence="6">
    <location>
        <begin position="134"/>
        <end position="154"/>
    </location>
</feature>
<dbReference type="NCBIfam" id="TIGR02532">
    <property type="entry name" value="IV_pilin_GFxxxE"/>
    <property type="match status" value="1"/>
</dbReference>
<evidence type="ECO:0000256" key="5">
    <source>
        <dbReference type="ARBA" id="ARBA00023136"/>
    </source>
</evidence>
<dbReference type="Gene3D" id="3.30.700.10">
    <property type="entry name" value="Glycoprotein, Type 4 Pilin"/>
    <property type="match status" value="1"/>
</dbReference>
<accession>A0AA42DRL5</accession>
<keyword evidence="3 7" id="KW-0812">Transmembrane</keyword>
<organism evidence="8 9">
    <name type="scientific">Holtiella tumoricola</name>
    <dbReference type="NCBI Taxonomy" id="3018743"/>
    <lineage>
        <taxon>Bacteria</taxon>
        <taxon>Bacillati</taxon>
        <taxon>Bacillota</taxon>
        <taxon>Clostridia</taxon>
        <taxon>Lachnospirales</taxon>
        <taxon>Cellulosilyticaceae</taxon>
        <taxon>Holtiella</taxon>
    </lineage>
</organism>
<keyword evidence="9" id="KW-1185">Reference proteome</keyword>
<dbReference type="RefSeq" id="WP_271013502.1">
    <property type="nucleotide sequence ID" value="NZ_JAQIFT010000068.1"/>
</dbReference>
<evidence type="ECO:0000256" key="4">
    <source>
        <dbReference type="ARBA" id="ARBA00022989"/>
    </source>
</evidence>
<comment type="caution">
    <text evidence="8">The sequence shown here is derived from an EMBL/GenBank/DDBJ whole genome shotgun (WGS) entry which is preliminary data.</text>
</comment>
<dbReference type="GO" id="GO:0016020">
    <property type="term" value="C:membrane"/>
    <property type="evidence" value="ECO:0007669"/>
    <property type="project" value="UniProtKB-SubCell"/>
</dbReference>
<sequence length="154" mass="16135">MKKSLKKNKKGFTLVEMIVVIAIIGVLAAMMVPALLGFVDKAHESNKNAVASGLGRGIEAVLFEPKWDGKSDGTYTGIVATKKATFSDNASTNTEFAAELSKIAGEGYENGAKITVVITSGKLDSVVYDEKPASGSSYVPPTTSGKTVGIYTPQ</sequence>
<evidence type="ECO:0000256" key="1">
    <source>
        <dbReference type="ARBA" id="ARBA00004167"/>
    </source>
</evidence>
<dbReference type="PROSITE" id="PS00409">
    <property type="entry name" value="PROKAR_NTER_METHYL"/>
    <property type="match status" value="1"/>
</dbReference>
<dbReference type="InterPro" id="IPR045584">
    <property type="entry name" value="Pilin-like"/>
</dbReference>
<dbReference type="AlphaFoldDB" id="A0AA42DRL5"/>
<dbReference type="Proteomes" id="UP001169242">
    <property type="component" value="Unassembled WGS sequence"/>
</dbReference>
<evidence type="ECO:0000256" key="6">
    <source>
        <dbReference type="SAM" id="MobiDB-lite"/>
    </source>
</evidence>
<evidence type="ECO:0000256" key="3">
    <source>
        <dbReference type="ARBA" id="ARBA00022692"/>
    </source>
</evidence>
<evidence type="ECO:0000313" key="8">
    <source>
        <dbReference type="EMBL" id="MDA3733791.1"/>
    </source>
</evidence>
<proteinExistence type="predicted"/>
<feature type="compositionally biased region" description="Polar residues" evidence="6">
    <location>
        <begin position="134"/>
        <end position="146"/>
    </location>
</feature>
<feature type="transmembrane region" description="Helical" evidence="7">
    <location>
        <begin position="12"/>
        <end position="39"/>
    </location>
</feature>
<keyword evidence="4 7" id="KW-1133">Transmembrane helix</keyword>
<evidence type="ECO:0000256" key="7">
    <source>
        <dbReference type="SAM" id="Phobius"/>
    </source>
</evidence>